<dbReference type="InterPro" id="IPR029058">
    <property type="entry name" value="AB_hydrolase_fold"/>
</dbReference>
<protein>
    <submittedName>
        <fullName evidence="3">Pimeloyl-ACP methyl ester carboxylesterase</fullName>
    </submittedName>
</protein>
<keyword evidence="4" id="KW-1185">Reference proteome</keyword>
<evidence type="ECO:0000313" key="4">
    <source>
        <dbReference type="Proteomes" id="UP000199119"/>
    </source>
</evidence>
<dbReference type="Proteomes" id="UP000199119">
    <property type="component" value="Unassembled WGS sequence"/>
</dbReference>
<feature type="signal peptide" evidence="1">
    <location>
        <begin position="1"/>
        <end position="26"/>
    </location>
</feature>
<dbReference type="AlphaFoldDB" id="A0A1I2AUL6"/>
<reference evidence="4" key="1">
    <citation type="submission" date="2016-10" db="EMBL/GenBank/DDBJ databases">
        <authorList>
            <person name="Varghese N."/>
            <person name="Submissions S."/>
        </authorList>
    </citation>
    <scope>NUCLEOTIDE SEQUENCE [LARGE SCALE GENOMIC DNA]</scope>
    <source>
        <strain evidence="4">DSM 27981</strain>
    </source>
</reference>
<dbReference type="InterPro" id="IPR052897">
    <property type="entry name" value="Sec-Metab_Biosynth_Hydrolase"/>
</dbReference>
<evidence type="ECO:0000259" key="2">
    <source>
        <dbReference type="Pfam" id="PF12697"/>
    </source>
</evidence>
<dbReference type="STRING" id="1177982.SAMN04489711_102233"/>
<gene>
    <name evidence="3" type="ORF">SAMN04489711_102233</name>
</gene>
<evidence type="ECO:0000313" key="3">
    <source>
        <dbReference type="EMBL" id="SFE47536.1"/>
    </source>
</evidence>
<evidence type="ECO:0000256" key="1">
    <source>
        <dbReference type="SAM" id="SignalP"/>
    </source>
</evidence>
<feature type="domain" description="AB hydrolase-1" evidence="2">
    <location>
        <begin position="45"/>
        <end position="258"/>
    </location>
</feature>
<organism evidence="3 4">
    <name type="scientific">Paracidovorax wautersii</name>
    <dbReference type="NCBI Taxonomy" id="1177982"/>
    <lineage>
        <taxon>Bacteria</taxon>
        <taxon>Pseudomonadati</taxon>
        <taxon>Pseudomonadota</taxon>
        <taxon>Betaproteobacteria</taxon>
        <taxon>Burkholderiales</taxon>
        <taxon>Comamonadaceae</taxon>
        <taxon>Paracidovorax</taxon>
    </lineage>
</organism>
<dbReference type="InterPro" id="IPR000073">
    <property type="entry name" value="AB_hydrolase_1"/>
</dbReference>
<dbReference type="OrthoDB" id="9112061at2"/>
<dbReference type="Gene3D" id="3.40.50.1820">
    <property type="entry name" value="alpha/beta hydrolase"/>
    <property type="match status" value="1"/>
</dbReference>
<dbReference type="PANTHER" id="PTHR37017:SF11">
    <property type="entry name" value="ESTERASE_LIPASE_THIOESTERASE DOMAIN-CONTAINING PROTEIN"/>
    <property type="match status" value="1"/>
</dbReference>
<dbReference type="Pfam" id="PF12697">
    <property type="entry name" value="Abhydrolase_6"/>
    <property type="match status" value="1"/>
</dbReference>
<name>A0A1I2AUL6_9BURK</name>
<keyword evidence="1" id="KW-0732">Signal</keyword>
<dbReference type="PANTHER" id="PTHR37017">
    <property type="entry name" value="AB HYDROLASE-1 DOMAIN-CONTAINING PROTEIN-RELATED"/>
    <property type="match status" value="1"/>
</dbReference>
<proteinExistence type="predicted"/>
<dbReference type="SUPFAM" id="SSF53474">
    <property type="entry name" value="alpha/beta-Hydrolases"/>
    <property type="match status" value="1"/>
</dbReference>
<dbReference type="RefSeq" id="WP_092937741.1">
    <property type="nucleotide sequence ID" value="NZ_FONX01000002.1"/>
</dbReference>
<sequence length="269" mass="27880">MKFQRTAVFASIAFAVAAAASSAAFAQAPAPQAQPQQQQPARPSVVIVHGAFADGSDWAKVIPLLQAKGVNVVAVQNPLTSLEDDVAATQRALALQPGKVVLVGHSWGGVVITQAGADPKVSGLVYVAALAPQANQSAGEMIKAYPPAPGFAFITADASGYLRMTPEGIARHFAQDVPARTTAVMAATQGPVNGKAFEQKVSVAAWQSKPSWYIVSSKDHMIQPEQQVAMARDIGAQVTTLATSHVPQQSAPAKVAAVILEAVNSATTR</sequence>
<feature type="chain" id="PRO_5011509691" evidence="1">
    <location>
        <begin position="27"/>
        <end position="269"/>
    </location>
</feature>
<dbReference type="EMBL" id="FONX01000002">
    <property type="protein sequence ID" value="SFE47536.1"/>
    <property type="molecule type" value="Genomic_DNA"/>
</dbReference>
<accession>A0A1I2AUL6</accession>